<reference evidence="1 2" key="1">
    <citation type="submission" date="2018-01" db="EMBL/GenBank/DDBJ databases">
        <title>Genome sequence of Iodobacter sp. strain PCH194 isolated from Indian Trans-Himalaya.</title>
        <authorList>
            <person name="Kumar V."/>
            <person name="Thakur V."/>
            <person name="Kumar S."/>
            <person name="Singh D."/>
        </authorList>
    </citation>
    <scope>NUCLEOTIDE SEQUENCE [LARGE SCALE GENOMIC DNA]</scope>
    <source>
        <strain evidence="1 2">PCH194</strain>
    </source>
</reference>
<dbReference type="EMBL" id="CP025781">
    <property type="protein sequence ID" value="QBC44445.1"/>
    <property type="molecule type" value="Genomic_DNA"/>
</dbReference>
<name>A0A7G3GCQ7_9NEIS</name>
<proteinExistence type="predicted"/>
<evidence type="ECO:0000313" key="1">
    <source>
        <dbReference type="EMBL" id="QBC44445.1"/>
    </source>
</evidence>
<dbReference type="Pfam" id="PF06892">
    <property type="entry name" value="Phage_CP76"/>
    <property type="match status" value="1"/>
</dbReference>
<sequence length="160" mass="16945">MTNSEFANTYRDFVLAVELSAGKAGLRRLSEVFDRAYSSVANCANPNLPEKQFSVLQLAHIVASSGSPEIAAALAALTGHVVVPSRLLLQGFAVGNAEQLARQVLLSQMGTAASTSAALVDAYVDLKIEQHEAERIERSIDEQIAALNGIRAVVLAAVVK</sequence>
<dbReference type="Proteomes" id="UP000515917">
    <property type="component" value="Chromosome"/>
</dbReference>
<dbReference type="RefSeq" id="WP_130106984.1">
    <property type="nucleotide sequence ID" value="NZ_CP025781.1"/>
</dbReference>
<dbReference type="InterPro" id="IPR009679">
    <property type="entry name" value="Phage_186_CII-like"/>
</dbReference>
<evidence type="ECO:0000313" key="2">
    <source>
        <dbReference type="Proteomes" id="UP000515917"/>
    </source>
</evidence>
<gene>
    <name evidence="1" type="ORF">C1H71_13500</name>
</gene>
<dbReference type="KEGG" id="ifl:C1H71_13500"/>
<dbReference type="GO" id="GO:0003677">
    <property type="term" value="F:DNA binding"/>
    <property type="evidence" value="ECO:0007669"/>
    <property type="project" value="InterPro"/>
</dbReference>
<dbReference type="AlphaFoldDB" id="A0A7G3GCQ7"/>
<organism evidence="1 2">
    <name type="scientific">Iodobacter fluviatilis</name>
    <dbReference type="NCBI Taxonomy" id="537"/>
    <lineage>
        <taxon>Bacteria</taxon>
        <taxon>Pseudomonadati</taxon>
        <taxon>Pseudomonadota</taxon>
        <taxon>Betaproteobacteria</taxon>
        <taxon>Neisseriales</taxon>
        <taxon>Chitinibacteraceae</taxon>
        <taxon>Iodobacter</taxon>
    </lineage>
</organism>
<keyword evidence="2" id="KW-1185">Reference proteome</keyword>
<protein>
    <submittedName>
        <fullName evidence="1">Uncharacterized protein</fullName>
    </submittedName>
</protein>
<accession>A0A7G3GCQ7</accession>